<reference evidence="4" key="1">
    <citation type="submission" date="2023-03" db="EMBL/GenBank/DDBJ databases">
        <title>Massive genome expansion in bonnet fungi (Mycena s.s.) driven by repeated elements and novel gene families across ecological guilds.</title>
        <authorList>
            <consortium name="Lawrence Berkeley National Laboratory"/>
            <person name="Harder C.B."/>
            <person name="Miyauchi S."/>
            <person name="Viragh M."/>
            <person name="Kuo A."/>
            <person name="Thoen E."/>
            <person name="Andreopoulos B."/>
            <person name="Lu D."/>
            <person name="Skrede I."/>
            <person name="Drula E."/>
            <person name="Henrissat B."/>
            <person name="Morin E."/>
            <person name="Kohler A."/>
            <person name="Barry K."/>
            <person name="LaButti K."/>
            <person name="Morin E."/>
            <person name="Salamov A."/>
            <person name="Lipzen A."/>
            <person name="Mereny Z."/>
            <person name="Hegedus B."/>
            <person name="Baldrian P."/>
            <person name="Stursova M."/>
            <person name="Weitz H."/>
            <person name="Taylor A."/>
            <person name="Grigoriev I.V."/>
            <person name="Nagy L.G."/>
            <person name="Martin F."/>
            <person name="Kauserud H."/>
        </authorList>
    </citation>
    <scope>NUCLEOTIDE SEQUENCE</scope>
    <source>
        <strain evidence="4">9144</strain>
    </source>
</reference>
<gene>
    <name evidence="4" type="ORF">GGX14DRAFT_580331</name>
</gene>
<evidence type="ECO:0000256" key="1">
    <source>
        <dbReference type="ARBA" id="ARBA00022450"/>
    </source>
</evidence>
<dbReference type="Pfam" id="PF23562">
    <property type="entry name" value="AMP-binding_C_3"/>
    <property type="match status" value="1"/>
</dbReference>
<protein>
    <recommendedName>
        <fullName evidence="3">Polyketide synthase-like phosphopantetheine-binding domain-containing protein</fullName>
    </recommendedName>
</protein>
<keyword evidence="2" id="KW-0597">Phosphoprotein</keyword>
<dbReference type="GO" id="GO:0031177">
    <property type="term" value="F:phosphopantetheine binding"/>
    <property type="evidence" value="ECO:0007669"/>
    <property type="project" value="InterPro"/>
</dbReference>
<dbReference type="Gene3D" id="3.40.50.720">
    <property type="entry name" value="NAD(P)-binding Rossmann-like Domain"/>
    <property type="match status" value="1"/>
</dbReference>
<sequence>MNFPTPQGLSSSTFRPPPVDGSLLLPEIFDHHGKSSPNHPLFRYVDAEGVVKTITWSYAVQGFHKAAHITRQQVGIEPTDTHRPVIGILAAADQITYFSVIAGILRAGYQAFPVSPRNSDVAIAHLLQSTGCTHVFVSGDNAMQNLATVAAAKLATLQAGKEVKFLPMPTFQVLFDPSDPVDFLPLMRKVSLEAPAVILHSSGSTAFPKTIIFTHRILIESGLIPYYGQLDLCGHVLSAHAVPMFHLMGVIQLPWTVFTGLTIAVFPPTSPPTIPTPDRVFDGAVATKATLLFCVPAFLESWARESHRLAALQNFRTVIFAGGPLQPSVGDMLVQHGVHIAHVYGLTETSNVTLFLPESSPKEGWDYFYLSPHTDAVFEPVEDIPGVYHLIMKKTAIHTPAVLDTVVDGVPALRTNDLFLRHPTNPNLIKVYGRHDDQIMHSNGEKTNPGPLEAILLKDTRIKFAIMFGRSQFHAGVLLFPAESFDPADEQRVIEFRRSIWPTIVEANKFAPQHSRIFKEMILVADPSRPIELTAKGTPRRQAVLDMYKEEIKAVYEAVNESSQTHITTPQEYNFQASADFVRRVVAEVMVEMPGDDDDIFQHGCDSLQATWIRNTILHTLRNSQRVDMKTVPNSFVYAYPTVRLLADLVTRLASGSGSRPEDVSRHADALQAMVQKYTKGFPEHRGTTTEPEVEVVLLTGTTGALGSHILAHLLNLPKISKVYALNRPGPQSDNIKNRQCTSFSSNGLDVQLLESPKLKLLEADLNKAQFGMSSADYNILKDTVTTIVHNAWQVNFNISLSSMEPLVAGTRQLVDFALSSPHSVPPRFLFVSTAGIFRNLNATKVALEEHVSDPQVAIGLGYTESKWVAEQILDNSGQKTPLSPVIVRPGQLSGAANGAWNSSDWFPTLLRSSQLLGHLPIVSGYASWFPIDHAARAIVELRKSNEHHFHITHPKPVPMADIMSPLLKVLDLPLVPYSAWLESLEAASLQESAASNNPGVRLLDFFRFFQKQVSAEQDALSGASLANTRATKAASSMSSAPPLAAHDVKAWVLHLREVGYLS</sequence>
<dbReference type="Pfam" id="PF07993">
    <property type="entry name" value="NAD_binding_4"/>
    <property type="match status" value="1"/>
</dbReference>
<dbReference type="InterPro" id="IPR000873">
    <property type="entry name" value="AMP-dep_synth/lig_dom"/>
</dbReference>
<dbReference type="InterPro" id="IPR036291">
    <property type="entry name" value="NAD(P)-bd_dom_sf"/>
</dbReference>
<keyword evidence="5" id="KW-1185">Reference proteome</keyword>
<feature type="domain" description="Polyketide synthase-like phosphopantetheine-binding" evidence="3">
    <location>
        <begin position="579"/>
        <end position="654"/>
    </location>
</feature>
<dbReference type="InterPro" id="IPR042099">
    <property type="entry name" value="ANL_N_sf"/>
</dbReference>
<dbReference type="InterPro" id="IPR020806">
    <property type="entry name" value="PKS_PP-bd"/>
</dbReference>
<dbReference type="SUPFAM" id="SSF51735">
    <property type="entry name" value="NAD(P)-binding Rossmann-fold domains"/>
    <property type="match status" value="1"/>
</dbReference>
<dbReference type="AlphaFoldDB" id="A0AAD6XXP7"/>
<keyword evidence="1" id="KW-0596">Phosphopantetheine</keyword>
<dbReference type="InterPro" id="IPR036736">
    <property type="entry name" value="ACP-like_sf"/>
</dbReference>
<dbReference type="EMBL" id="JARJCW010000164">
    <property type="protein sequence ID" value="KAJ7189839.1"/>
    <property type="molecule type" value="Genomic_DNA"/>
</dbReference>
<dbReference type="Gene3D" id="3.40.50.12780">
    <property type="entry name" value="N-terminal domain of ligase-like"/>
    <property type="match status" value="1"/>
</dbReference>
<comment type="caution">
    <text evidence="4">The sequence shown here is derived from an EMBL/GenBank/DDBJ whole genome shotgun (WGS) entry which is preliminary data.</text>
</comment>
<accession>A0AAD6XXP7</accession>
<dbReference type="SMART" id="SM00823">
    <property type="entry name" value="PKS_PP"/>
    <property type="match status" value="1"/>
</dbReference>
<dbReference type="PANTHER" id="PTHR43439">
    <property type="entry name" value="PHENYLACETATE-COENZYME A LIGASE"/>
    <property type="match status" value="1"/>
</dbReference>
<dbReference type="Pfam" id="PF00501">
    <property type="entry name" value="AMP-binding"/>
    <property type="match status" value="1"/>
</dbReference>
<evidence type="ECO:0000313" key="5">
    <source>
        <dbReference type="Proteomes" id="UP001219525"/>
    </source>
</evidence>
<proteinExistence type="predicted"/>
<dbReference type="Gene3D" id="1.10.1200.10">
    <property type="entry name" value="ACP-like"/>
    <property type="match status" value="1"/>
</dbReference>
<organism evidence="4 5">
    <name type="scientific">Mycena pura</name>
    <dbReference type="NCBI Taxonomy" id="153505"/>
    <lineage>
        <taxon>Eukaryota</taxon>
        <taxon>Fungi</taxon>
        <taxon>Dikarya</taxon>
        <taxon>Basidiomycota</taxon>
        <taxon>Agaricomycotina</taxon>
        <taxon>Agaricomycetes</taxon>
        <taxon>Agaricomycetidae</taxon>
        <taxon>Agaricales</taxon>
        <taxon>Marasmiineae</taxon>
        <taxon>Mycenaceae</taxon>
        <taxon>Mycena</taxon>
    </lineage>
</organism>
<dbReference type="Proteomes" id="UP001219525">
    <property type="component" value="Unassembled WGS sequence"/>
</dbReference>
<dbReference type="InterPro" id="IPR013120">
    <property type="entry name" value="FAR_NAD-bd"/>
</dbReference>
<name>A0AAD6XXP7_9AGAR</name>
<evidence type="ECO:0000313" key="4">
    <source>
        <dbReference type="EMBL" id="KAJ7189839.1"/>
    </source>
</evidence>
<dbReference type="SUPFAM" id="SSF56801">
    <property type="entry name" value="Acetyl-CoA synthetase-like"/>
    <property type="match status" value="1"/>
</dbReference>
<dbReference type="PANTHER" id="PTHR43439:SF2">
    <property type="entry name" value="ENZYME, PUTATIVE (JCVI)-RELATED"/>
    <property type="match status" value="1"/>
</dbReference>
<evidence type="ECO:0000256" key="2">
    <source>
        <dbReference type="ARBA" id="ARBA00022553"/>
    </source>
</evidence>
<dbReference type="InterPro" id="IPR051414">
    <property type="entry name" value="Adenylate-forming_Reductase"/>
</dbReference>
<evidence type="ECO:0000259" key="3">
    <source>
        <dbReference type="SMART" id="SM00823"/>
    </source>
</evidence>